<evidence type="ECO:0000259" key="1">
    <source>
        <dbReference type="Pfam" id="PF13116"/>
    </source>
</evidence>
<dbReference type="OrthoDB" id="9762238at2"/>
<comment type="caution">
    <text evidence="2">The sequence shown here is derived from an EMBL/GenBank/DDBJ whole genome shotgun (WGS) entry which is preliminary data.</text>
</comment>
<dbReference type="AlphaFoldDB" id="A0A1X3RRZ6"/>
<dbReference type="PANTHER" id="PTHR38690">
    <property type="entry name" value="PROTEASE-RELATED"/>
    <property type="match status" value="1"/>
</dbReference>
<name>A0A1X3RRZ6_9GAMM</name>
<feature type="domain" description="YhdP central" evidence="1">
    <location>
        <begin position="1"/>
        <end position="1259"/>
    </location>
</feature>
<dbReference type="NCBIfam" id="TIGR02099">
    <property type="entry name" value="YhdP family protein"/>
    <property type="match status" value="1"/>
</dbReference>
<dbReference type="InterPro" id="IPR011836">
    <property type="entry name" value="YhdP"/>
</dbReference>
<evidence type="ECO:0000313" key="2">
    <source>
        <dbReference type="EMBL" id="OSN04645.1"/>
    </source>
</evidence>
<proteinExistence type="predicted"/>
<protein>
    <recommendedName>
        <fullName evidence="1">YhdP central domain-containing protein</fullName>
    </recommendedName>
</protein>
<dbReference type="RefSeq" id="WP_094109866.1">
    <property type="nucleotide sequence ID" value="NZ_LUTP01000031.1"/>
</dbReference>
<organism evidence="2 3">
    <name type="scientific">Lonsdalea iberica</name>
    <dbReference type="NCBI Taxonomy" id="1082703"/>
    <lineage>
        <taxon>Bacteria</taxon>
        <taxon>Pseudomonadati</taxon>
        <taxon>Pseudomonadota</taxon>
        <taxon>Gammaproteobacteria</taxon>
        <taxon>Enterobacterales</taxon>
        <taxon>Pectobacteriaceae</taxon>
        <taxon>Lonsdalea</taxon>
    </lineage>
</organism>
<dbReference type="NCBIfam" id="NF008148">
    <property type="entry name" value="PRK10899.1"/>
    <property type="match status" value="1"/>
</dbReference>
<reference evidence="2 3" key="1">
    <citation type="submission" date="2016-02" db="EMBL/GenBank/DDBJ databases">
        <title>Species-wide whole genome sequencing reveals diversity, host range in Lonsdalea quercina.</title>
        <authorList>
            <person name="Li Y."/>
        </authorList>
    </citation>
    <scope>NUCLEOTIDE SEQUENCE [LARGE SCALE GENOMIC DNA]</scope>
    <source>
        <strain evidence="2 3">LMG 26264</strain>
    </source>
</reference>
<dbReference type="Proteomes" id="UP000194020">
    <property type="component" value="Unassembled WGS sequence"/>
</dbReference>
<gene>
    <name evidence="2" type="ORF">AU511_12065</name>
</gene>
<accession>A0A1X3RRZ6</accession>
<evidence type="ECO:0000313" key="3">
    <source>
        <dbReference type="Proteomes" id="UP000194020"/>
    </source>
</evidence>
<dbReference type="InterPro" id="IPR025263">
    <property type="entry name" value="YhdP_central"/>
</dbReference>
<dbReference type="EMBL" id="LUTP01000031">
    <property type="protein sequence ID" value="OSN04645.1"/>
    <property type="molecule type" value="Genomic_DNA"/>
</dbReference>
<dbReference type="Pfam" id="PF13116">
    <property type="entry name" value="YhdP"/>
    <property type="match status" value="1"/>
</dbReference>
<dbReference type="PANTHER" id="PTHR38690:SF1">
    <property type="entry name" value="PROTEASE"/>
    <property type="match status" value="1"/>
</dbReference>
<sequence>MRRLPGILLATGATLIVLVALAVSGLRLAMPHLDDFRPRLVAWAQSVSGIPIEVGGLNGSWEPFGPTLEINQIRIQHPDADWQSKRVTLALDVWQSLLHLRWQFRDLTFYQMQLDLKHPLDFSQKNNDSGWQANQVTDLFLRQLDHFDLRDSHITFLTPSGPRAELFIPQLNWLNGHNRHRAEGQISLSSFNGQHGVVQMRMDLQDDGGWLNDGTLYLQADDIDMKPWLSRWLRNNTGLENADFSLATWLHVRNGEIAGGDVLLNKGTAGWRDGKETHRISVGNMMLQANRQDNGWQLTIPALKVATDGQAWPQAAISALWLPTDKPVDGEGLQGELRVRSGNLALERFTPLLPLLSSAMPELKTRWQALQPKGQLTTLALDIPLATPQDSRFQVGWQDVSWQPWQMLPGIDHFSGAVSGSVGSGEVHLQLLRSTLPYPGMFRAPLEMKKVEGNLHWRSDDQGWSLWSKGLDVQAKSLWVNGDFDYHHPTKGEPQLNILAGLRLSDGAEAWRYYPEHFMGKSLVNYLSQAVQGGSVDNGTLIFAGNPSNFPFTHHDGQFQVWVPLKNAKYGFQPGWPALNSDNITLNFLNNGLWMNAPQARLGNVEGRNIDAAIPNYQQELLLINGNLSGSGKNVSDYFMQTPLKSSLGTALQQLQIGGNVASTLHLSIPLNGKQVRASGEVTMNDNSLFIKPLGVTLRQLTGRFSYDNGNVKSEPLQASVFGQPLTASFTTKEQEKAFQVNVDLQGSIQPARLPGLPADVVSALGGNATWKTQVGVTLPHKGGATYEVNAQADLKEVSSHLPSPLDKAAGKALPVQLSAKGDLRGFTVQGVLAKTQRFNSRWLLKKQSVALTQAVWQDGGKSAPALTGKDGITLHLPALDGERWLGLLSGAKSSAQGASGGGFSLPARVTVTTPQLTLAGQQWRDLALSAYPSGSGTAVTARGREIDGRLEIPRSGVWRSDIRYLYYNPQWSGGASPTGSGKAAAPFTLTNETFAGWPTLQVNCNECWAMGQNLGRIQALLVPEKNKISIRGGLVDDGKARLTLNGTWQQAEGGSRTSVKGVLSGDSLTESAEWLGVSTPLRGESFNIDYDLYWRGEPWSPDLPTLSGILQTHLGKGEITSASSGSAGQLLRLISFDALLRKLQFDFSDTFNKGFYFDSIRSSAWIKSGVLHTDNLLVDGLEADIAMSGDVDLVKRQINMEATIAPELSGTVGVAAAFVVNPVVGAAVFAASKVLAPLWNKFSLIRYHISGSVDQPKIQEVLREKQKARAATSGQ</sequence>